<dbReference type="eggNOG" id="COG3328">
    <property type="taxonomic scope" value="Bacteria"/>
</dbReference>
<keyword evidence="8" id="KW-1185">Reference proteome</keyword>
<accession>U2QYB6</accession>
<keyword evidence="6" id="KW-0814">Transposable element</keyword>
<evidence type="ECO:0000313" key="7">
    <source>
        <dbReference type="EMBL" id="ERK46303.1"/>
    </source>
</evidence>
<dbReference type="EMBL" id="AWVJ01000113">
    <property type="protein sequence ID" value="ERK46303.1"/>
    <property type="molecule type" value="Genomic_DNA"/>
</dbReference>
<proteinExistence type="inferred from homology"/>
<dbReference type="GO" id="GO:0003677">
    <property type="term" value="F:DNA binding"/>
    <property type="evidence" value="ECO:0007669"/>
    <property type="project" value="UniProtKB-UniRule"/>
</dbReference>
<protein>
    <recommendedName>
        <fullName evidence="6">Mutator family transposase</fullName>
    </recommendedName>
</protein>
<keyword evidence="5 6" id="KW-0233">DNA recombination</keyword>
<dbReference type="AlphaFoldDB" id="U2QYB6"/>
<dbReference type="PANTHER" id="PTHR33217">
    <property type="entry name" value="TRANSPOSASE FOR INSERTION SEQUENCE ELEMENT IS1081"/>
    <property type="match status" value="1"/>
</dbReference>
<reference evidence="7 8" key="1">
    <citation type="submission" date="2013-06" db="EMBL/GenBank/DDBJ databases">
        <authorList>
            <person name="Weinstock G."/>
            <person name="Sodergren E."/>
            <person name="Lobos E.A."/>
            <person name="Fulton L."/>
            <person name="Fulton R."/>
            <person name="Courtney L."/>
            <person name="Fronick C."/>
            <person name="O'Laughlin M."/>
            <person name="Godfrey J."/>
            <person name="Wilson R.M."/>
            <person name="Miner T."/>
            <person name="Farmer C."/>
            <person name="Delehaunty K."/>
            <person name="Cordes M."/>
            <person name="Minx P."/>
            <person name="Tomlinson C."/>
            <person name="Chen J."/>
            <person name="Wollam A."/>
            <person name="Pepin K.H."/>
            <person name="Bhonagiri V."/>
            <person name="Zhang X."/>
            <person name="Warren W."/>
            <person name="Mitreva M."/>
            <person name="Mardis E.R."/>
            <person name="Wilson R.K."/>
        </authorList>
    </citation>
    <scope>NUCLEOTIDE SEQUENCE [LARGE SCALE GENOMIC DNA]</scope>
    <source>
        <strain evidence="7 8">ATCC 29099</strain>
    </source>
</reference>
<evidence type="ECO:0000256" key="3">
    <source>
        <dbReference type="ARBA" id="ARBA00022578"/>
    </source>
</evidence>
<evidence type="ECO:0000256" key="1">
    <source>
        <dbReference type="ARBA" id="ARBA00002190"/>
    </source>
</evidence>
<gene>
    <name evidence="7" type="ORF">HMPREF0373_01801</name>
</gene>
<evidence type="ECO:0000256" key="5">
    <source>
        <dbReference type="ARBA" id="ARBA00023172"/>
    </source>
</evidence>
<organism evidence="7 8">
    <name type="scientific">Eubacterium ramulus ATCC 29099</name>
    <dbReference type="NCBI Taxonomy" id="1256908"/>
    <lineage>
        <taxon>Bacteria</taxon>
        <taxon>Bacillati</taxon>
        <taxon>Bacillota</taxon>
        <taxon>Clostridia</taxon>
        <taxon>Eubacteriales</taxon>
        <taxon>Eubacteriaceae</taxon>
        <taxon>Eubacterium</taxon>
    </lineage>
</organism>
<evidence type="ECO:0000256" key="6">
    <source>
        <dbReference type="RuleBase" id="RU365089"/>
    </source>
</evidence>
<comment type="similarity">
    <text evidence="2 6">Belongs to the transposase mutator family.</text>
</comment>
<dbReference type="PANTHER" id="PTHR33217:SF8">
    <property type="entry name" value="MUTATOR FAMILY TRANSPOSASE"/>
    <property type="match status" value="1"/>
</dbReference>
<sequence>MYYDTAADEEAARKQLKTVTEKWSGQYPSAMNRWHDNWDAISPIFKFSQEVRTAFYTTNAIESLNSCYRRLNKQRSVFPSSQALVKALYLGTFEIAKKWTMPIRNWGKVRGELEIMYPDRMQI</sequence>
<evidence type="ECO:0000313" key="8">
    <source>
        <dbReference type="Proteomes" id="UP000016608"/>
    </source>
</evidence>
<comment type="caution">
    <text evidence="7">The sequence shown here is derived from an EMBL/GenBank/DDBJ whole genome shotgun (WGS) entry which is preliminary data.</text>
</comment>
<dbReference type="Pfam" id="PF00872">
    <property type="entry name" value="Transposase_mut"/>
    <property type="match status" value="1"/>
</dbReference>
<keyword evidence="3 6" id="KW-0815">Transposition</keyword>
<dbReference type="HOGENOM" id="CLU_036805_13_3_9"/>
<name>U2QYB6_EUBRA</name>
<dbReference type="InterPro" id="IPR001207">
    <property type="entry name" value="Transposase_mutator"/>
</dbReference>
<evidence type="ECO:0000256" key="2">
    <source>
        <dbReference type="ARBA" id="ARBA00010961"/>
    </source>
</evidence>
<dbReference type="GO" id="GO:0004803">
    <property type="term" value="F:transposase activity"/>
    <property type="evidence" value="ECO:0007669"/>
    <property type="project" value="UniProtKB-UniRule"/>
</dbReference>
<dbReference type="Proteomes" id="UP000016608">
    <property type="component" value="Unassembled WGS sequence"/>
</dbReference>
<evidence type="ECO:0000256" key="4">
    <source>
        <dbReference type="ARBA" id="ARBA00023125"/>
    </source>
</evidence>
<dbReference type="GO" id="GO:0006313">
    <property type="term" value="P:DNA transposition"/>
    <property type="evidence" value="ECO:0007669"/>
    <property type="project" value="UniProtKB-UniRule"/>
</dbReference>
<dbReference type="PATRIC" id="fig|1256908.3.peg.1666"/>
<keyword evidence="4 6" id="KW-0238">DNA-binding</keyword>
<comment type="function">
    <text evidence="1 6">Required for the transposition of the insertion element.</text>
</comment>